<evidence type="ECO:0000313" key="2">
    <source>
        <dbReference type="EMBL" id="PRX14878.1"/>
    </source>
</evidence>
<dbReference type="EMBL" id="PVNA01000001">
    <property type="protein sequence ID" value="PRX14878.1"/>
    <property type="molecule type" value="Genomic_DNA"/>
</dbReference>
<proteinExistence type="predicted"/>
<name>A0A084JSW6_NONUL</name>
<organism evidence="1 3">
    <name type="scientific">Nonlabens ulvanivorans</name>
    <name type="common">Persicivirga ulvanivorans</name>
    <dbReference type="NCBI Taxonomy" id="906888"/>
    <lineage>
        <taxon>Bacteria</taxon>
        <taxon>Pseudomonadati</taxon>
        <taxon>Bacteroidota</taxon>
        <taxon>Flavobacteriia</taxon>
        <taxon>Flavobacteriales</taxon>
        <taxon>Flavobacteriaceae</taxon>
        <taxon>Nonlabens</taxon>
    </lineage>
</organism>
<dbReference type="SUPFAM" id="SSF49464">
    <property type="entry name" value="Carboxypeptidase regulatory domain-like"/>
    <property type="match status" value="1"/>
</dbReference>
<reference evidence="2 4" key="2">
    <citation type="submission" date="2018-03" db="EMBL/GenBank/DDBJ databases">
        <title>Genomic Encyclopedia of Archaeal and Bacterial Type Strains, Phase II (KMG-II): from individual species to whole genera.</title>
        <authorList>
            <person name="Goeker M."/>
        </authorList>
    </citation>
    <scope>NUCLEOTIDE SEQUENCE [LARGE SCALE GENOMIC DNA]</scope>
    <source>
        <strain evidence="2 4">DSM 22727</strain>
    </source>
</reference>
<dbReference type="AlphaFoldDB" id="A0A084JSW6"/>
<dbReference type="InterPro" id="IPR008969">
    <property type="entry name" value="CarboxyPept-like_regulatory"/>
</dbReference>
<dbReference type="Proteomes" id="UP000239997">
    <property type="component" value="Unassembled WGS sequence"/>
</dbReference>
<dbReference type="OrthoDB" id="1436952at2"/>
<gene>
    <name evidence="1" type="ORF">IL45_07815</name>
    <name evidence="2" type="ORF">LY02_00087</name>
</gene>
<keyword evidence="4" id="KW-1185">Reference proteome</keyword>
<evidence type="ECO:0000313" key="4">
    <source>
        <dbReference type="Proteomes" id="UP000239997"/>
    </source>
</evidence>
<evidence type="ECO:0000313" key="1">
    <source>
        <dbReference type="EMBL" id="KEZ92050.1"/>
    </source>
</evidence>
<dbReference type="GeneID" id="90596595"/>
<accession>A0A084JSW6</accession>
<dbReference type="EMBL" id="JPJI01000032">
    <property type="protein sequence ID" value="KEZ92050.1"/>
    <property type="molecule type" value="Genomic_DNA"/>
</dbReference>
<sequence length="272" mass="30961">MNKFLLLFLISYMAIGQQERVQISGYIQNELDEPVEGITIFNENSYEVTVTSATGSYRIDVMAGDKIVFKSVDHEPVTLIVTDRTIKEKVVAITLGSGVNVLDEVLLEGDQNISLNLKRLETADTRLEKISGQNMWTPAIDRTENTLSDMVRQPEDYDLRHEAMMQSQPRYNMFNLVGLLAAVVLNTALNAINFDFGSANTVEERFDVAVLKNQFDADYLVEFLDIDKENLYDFIYFATDRGLNNQLMQPENELVLLQFLSDTATAYKERKQ</sequence>
<evidence type="ECO:0008006" key="5">
    <source>
        <dbReference type="Google" id="ProtNLM"/>
    </source>
</evidence>
<evidence type="ECO:0000313" key="3">
    <source>
        <dbReference type="Proteomes" id="UP000028531"/>
    </source>
</evidence>
<reference evidence="1 3" key="1">
    <citation type="submission" date="2014-07" db="EMBL/GenBank/DDBJ databases">
        <title>Draft genome sequence of Nonlabens ulvanivorans, an ulvan degrading bacterium.</title>
        <authorList>
            <person name="Kopel M."/>
            <person name="Helbert W."/>
            <person name="Henrissat B."/>
            <person name="Doniger T."/>
            <person name="Banin E."/>
        </authorList>
    </citation>
    <scope>NUCLEOTIDE SEQUENCE [LARGE SCALE GENOMIC DNA]</scope>
    <source>
        <strain evidence="1 3">PLR</strain>
    </source>
</reference>
<dbReference type="Proteomes" id="UP000028531">
    <property type="component" value="Unassembled WGS sequence"/>
</dbReference>
<protein>
    <recommendedName>
        <fullName evidence="5">TonB-dependent receptor</fullName>
    </recommendedName>
</protein>
<dbReference type="RefSeq" id="WP_036582387.1">
    <property type="nucleotide sequence ID" value="NZ_CP136694.1"/>
</dbReference>
<comment type="caution">
    <text evidence="1">The sequence shown here is derived from an EMBL/GenBank/DDBJ whole genome shotgun (WGS) entry which is preliminary data.</text>
</comment>